<dbReference type="EMBL" id="PQFZ01000004">
    <property type="protein sequence ID" value="POR53323.1"/>
    <property type="molecule type" value="Genomic_DNA"/>
</dbReference>
<dbReference type="InterPro" id="IPR027417">
    <property type="entry name" value="P-loop_NTPase"/>
</dbReference>
<evidence type="ECO:0000313" key="2">
    <source>
        <dbReference type="Proteomes" id="UP000236919"/>
    </source>
</evidence>
<keyword evidence="2" id="KW-1185">Reference proteome</keyword>
<sequence>MIYICYGITKSASTFLYQLTEETFRSAGRKIVRLGPPLRTSDSVENYFNFINVNLLSQIRELAKGRDVVLKTHGPPLAGIAELIASGHILASSSIRDPREIALSMIDHGHRSRQWKSARFSEFVHVDDTLNALDIQIGIFQSWANIEGVKIFTYNDICYDSASVVTGVASHIGAEVDADKVLNKFKSKTTIGQFSKGKALRYTEMSSEDQDIFLERYADLYKAFEFETANARRVAEEQKGRALRPSGELIQHLINFRRRFRI</sequence>
<comment type="caution">
    <text evidence="1">The sequence shown here is derived from an EMBL/GenBank/DDBJ whole genome shotgun (WGS) entry which is preliminary data.</text>
</comment>
<reference evidence="1 2" key="1">
    <citation type="submission" date="2018-01" db="EMBL/GenBank/DDBJ databases">
        <title>Genomic Encyclopedia of Type Strains, Phase III (KMG-III): the genomes of soil and plant-associated and newly described type strains.</title>
        <authorList>
            <person name="Whitman W."/>
        </authorList>
    </citation>
    <scope>NUCLEOTIDE SEQUENCE [LARGE SCALE GENOMIC DNA]</scope>
    <source>
        <strain evidence="1 2">1131</strain>
    </source>
</reference>
<name>A0A2S4MEZ8_9HYPH</name>
<evidence type="ECO:0000313" key="1">
    <source>
        <dbReference type="EMBL" id="POR53323.1"/>
    </source>
</evidence>
<protein>
    <recommendedName>
        <fullName evidence="3">Sulfotransferase domain-containing protein</fullName>
    </recommendedName>
</protein>
<dbReference type="Gene3D" id="3.40.50.300">
    <property type="entry name" value="P-loop containing nucleotide triphosphate hydrolases"/>
    <property type="match status" value="1"/>
</dbReference>
<proteinExistence type="predicted"/>
<gene>
    <name evidence="1" type="ORF">CYD53_104299</name>
</gene>
<dbReference type="AlphaFoldDB" id="A0A2S4MEZ8"/>
<dbReference type="RefSeq" id="WP_103717827.1">
    <property type="nucleotide sequence ID" value="NZ_PQFZ01000004.1"/>
</dbReference>
<dbReference type="Proteomes" id="UP000236919">
    <property type="component" value="Unassembled WGS sequence"/>
</dbReference>
<organism evidence="1 2">
    <name type="scientific">Bosea psychrotolerans</name>
    <dbReference type="NCBI Taxonomy" id="1871628"/>
    <lineage>
        <taxon>Bacteria</taxon>
        <taxon>Pseudomonadati</taxon>
        <taxon>Pseudomonadota</taxon>
        <taxon>Alphaproteobacteria</taxon>
        <taxon>Hyphomicrobiales</taxon>
        <taxon>Boseaceae</taxon>
        <taxon>Bosea</taxon>
    </lineage>
</organism>
<dbReference type="OrthoDB" id="8157416at2"/>
<evidence type="ECO:0008006" key="3">
    <source>
        <dbReference type="Google" id="ProtNLM"/>
    </source>
</evidence>
<accession>A0A2S4MEZ8</accession>
<dbReference type="SUPFAM" id="SSF52540">
    <property type="entry name" value="P-loop containing nucleoside triphosphate hydrolases"/>
    <property type="match status" value="1"/>
</dbReference>